<name>A0AAD7GJ09_MYCRO</name>
<dbReference type="Proteomes" id="UP001221757">
    <property type="component" value="Unassembled WGS sequence"/>
</dbReference>
<dbReference type="EMBL" id="JARKIE010000032">
    <property type="protein sequence ID" value="KAJ7697005.1"/>
    <property type="molecule type" value="Genomic_DNA"/>
</dbReference>
<comment type="caution">
    <text evidence="2">The sequence shown here is derived from an EMBL/GenBank/DDBJ whole genome shotgun (WGS) entry which is preliminary data.</text>
</comment>
<feature type="region of interest" description="Disordered" evidence="1">
    <location>
        <begin position="310"/>
        <end position="336"/>
    </location>
</feature>
<evidence type="ECO:0000313" key="3">
    <source>
        <dbReference type="Proteomes" id="UP001221757"/>
    </source>
</evidence>
<gene>
    <name evidence="2" type="ORF">B0H17DRAFT_1130653</name>
</gene>
<evidence type="ECO:0000256" key="1">
    <source>
        <dbReference type="SAM" id="MobiDB-lite"/>
    </source>
</evidence>
<proteinExistence type="predicted"/>
<protein>
    <submittedName>
        <fullName evidence="2">Uncharacterized protein</fullName>
    </submittedName>
</protein>
<reference evidence="2" key="1">
    <citation type="submission" date="2023-03" db="EMBL/GenBank/DDBJ databases">
        <title>Massive genome expansion in bonnet fungi (Mycena s.s.) driven by repeated elements and novel gene families across ecological guilds.</title>
        <authorList>
            <consortium name="Lawrence Berkeley National Laboratory"/>
            <person name="Harder C.B."/>
            <person name="Miyauchi S."/>
            <person name="Viragh M."/>
            <person name="Kuo A."/>
            <person name="Thoen E."/>
            <person name="Andreopoulos B."/>
            <person name="Lu D."/>
            <person name="Skrede I."/>
            <person name="Drula E."/>
            <person name="Henrissat B."/>
            <person name="Morin E."/>
            <person name="Kohler A."/>
            <person name="Barry K."/>
            <person name="LaButti K."/>
            <person name="Morin E."/>
            <person name="Salamov A."/>
            <person name="Lipzen A."/>
            <person name="Mereny Z."/>
            <person name="Hegedus B."/>
            <person name="Baldrian P."/>
            <person name="Stursova M."/>
            <person name="Weitz H."/>
            <person name="Taylor A."/>
            <person name="Grigoriev I.V."/>
            <person name="Nagy L.G."/>
            <person name="Martin F."/>
            <person name="Kauserud H."/>
        </authorList>
    </citation>
    <scope>NUCLEOTIDE SEQUENCE</scope>
    <source>
        <strain evidence="2">CBHHK067</strain>
    </source>
</reference>
<sequence length="419" mass="45524">MADWKHVSSRLLGLFSWHPPKLYQLEDPDFYSICPPLAMVPRAYYDQHIDDALTLKTWEKVPSAQLASVADRGIHLPNPGLLPSAVFGTIDRHTTAVDAKPKEGRYLPLEENSVLEFPNDEESGEITVSDTVWSLVEDDIKSDLKESVAHFPCLATWQILAVSPESDLLPQDLGRVGLSSRFLHKKPGTVNFLVRSVSNSPPPDAITPWTISLHEDVSSDSVATGGVISGQRRSEGLRGSHTKPIAPGKTLATKRPEAKSVIPSAFRRPKTTGNNGTATAESLSQLASSDLANNCKNAWCRAVRGDMTIMDPPKRTKRRRVGEKTNDPREHEPDLALPLGLDGGSAYPSIPDKMCLQGSLITAGATGVAHTAILETITTDESVIAIGHRGAGTFRAGSILRRFSTNSHAVPPLEEEQQF</sequence>
<organism evidence="2 3">
    <name type="scientific">Mycena rosella</name>
    <name type="common">Pink bonnet</name>
    <name type="synonym">Agaricus rosellus</name>
    <dbReference type="NCBI Taxonomy" id="1033263"/>
    <lineage>
        <taxon>Eukaryota</taxon>
        <taxon>Fungi</taxon>
        <taxon>Dikarya</taxon>
        <taxon>Basidiomycota</taxon>
        <taxon>Agaricomycotina</taxon>
        <taxon>Agaricomycetes</taxon>
        <taxon>Agaricomycetidae</taxon>
        <taxon>Agaricales</taxon>
        <taxon>Marasmiineae</taxon>
        <taxon>Mycenaceae</taxon>
        <taxon>Mycena</taxon>
    </lineage>
</organism>
<feature type="compositionally biased region" description="Basic and acidic residues" evidence="1">
    <location>
        <begin position="322"/>
        <end position="334"/>
    </location>
</feature>
<feature type="region of interest" description="Disordered" evidence="1">
    <location>
        <begin position="231"/>
        <end position="259"/>
    </location>
</feature>
<accession>A0AAD7GJ09</accession>
<evidence type="ECO:0000313" key="2">
    <source>
        <dbReference type="EMBL" id="KAJ7697005.1"/>
    </source>
</evidence>
<keyword evidence="3" id="KW-1185">Reference proteome</keyword>
<dbReference type="AlphaFoldDB" id="A0AAD7GJ09"/>